<feature type="domain" description="Caspase family p10" evidence="19">
    <location>
        <begin position="645"/>
        <end position="734"/>
    </location>
</feature>
<dbReference type="Pfam" id="PF00656">
    <property type="entry name" value="Peptidase_C14"/>
    <property type="match status" value="1"/>
</dbReference>
<dbReference type="GO" id="GO:0051604">
    <property type="term" value="P:protein maturation"/>
    <property type="evidence" value="ECO:0007669"/>
    <property type="project" value="UniProtKB-ARBA"/>
</dbReference>
<evidence type="ECO:0000256" key="6">
    <source>
        <dbReference type="ARBA" id="ARBA00022670"/>
    </source>
</evidence>
<dbReference type="EC" id="3.4.22.61" evidence="14"/>
<dbReference type="PANTHER" id="PTHR48169">
    <property type="entry name" value="DED DOMAIN-CONTAINING PROTEIN"/>
    <property type="match status" value="1"/>
</dbReference>
<accession>A0A0H4T3Q3</accession>
<dbReference type="InterPro" id="IPR001309">
    <property type="entry name" value="Pept_C14_p20"/>
</dbReference>
<dbReference type="PRINTS" id="PR00376">
    <property type="entry name" value="IL1BCENZYME"/>
</dbReference>
<keyword evidence="5" id="KW-0597">Phosphoprotein</keyword>
<evidence type="ECO:0000256" key="1">
    <source>
        <dbReference type="ARBA" id="ARBA00004123"/>
    </source>
</evidence>
<dbReference type="InterPro" id="IPR011600">
    <property type="entry name" value="Pept_C14_caspase"/>
</dbReference>
<evidence type="ECO:0000256" key="8">
    <source>
        <dbReference type="ARBA" id="ARBA00022737"/>
    </source>
</evidence>
<dbReference type="GO" id="GO:0004197">
    <property type="term" value="F:cysteine-type endopeptidase activity"/>
    <property type="evidence" value="ECO:0007669"/>
    <property type="project" value="InterPro"/>
</dbReference>
<feature type="region of interest" description="Disordered" evidence="17">
    <location>
        <begin position="417"/>
        <end position="464"/>
    </location>
</feature>
<reference evidence="21" key="1">
    <citation type="journal article" date="2015" name="Fish Shellfish Immunol.">
        <title>Cloning and characterization of a novel caspase-8-like gene in Crassostrea gigas.</title>
        <authorList>
            <person name="Li C."/>
            <person name="Qu T."/>
            <person name="Huang B."/>
            <person name="Ji P."/>
            <person name="Huang W."/>
            <person name="Que H."/>
            <person name="Li L."/>
            <person name="Zhang G."/>
        </authorList>
    </citation>
    <scope>NUCLEOTIDE SEQUENCE</scope>
</reference>
<keyword evidence="10" id="KW-0788">Thiol protease</keyword>
<comment type="subcellular location">
    <subcellularLocation>
        <location evidence="2">Cytoplasm</location>
    </subcellularLocation>
    <subcellularLocation>
        <location evidence="1">Nucleus</location>
    </subcellularLocation>
</comment>
<evidence type="ECO:0000256" key="17">
    <source>
        <dbReference type="SAM" id="MobiDB-lite"/>
    </source>
</evidence>
<dbReference type="SMR" id="A0A0H4T3Q3"/>
<evidence type="ECO:0000256" key="3">
    <source>
        <dbReference type="ARBA" id="ARBA00010134"/>
    </source>
</evidence>
<dbReference type="FunFam" id="1.10.533.10:FF:000016">
    <property type="entry name" value="CASP8 and FADD-like apoptosis regulator"/>
    <property type="match status" value="1"/>
</dbReference>
<dbReference type="SMART" id="SM00115">
    <property type="entry name" value="CASc"/>
    <property type="match status" value="1"/>
</dbReference>
<dbReference type="SUPFAM" id="SSF47986">
    <property type="entry name" value="DEATH domain"/>
    <property type="match status" value="2"/>
</dbReference>
<keyword evidence="9" id="KW-0378">Hydrolase</keyword>
<feature type="region of interest" description="Disordered" evidence="17">
    <location>
        <begin position="224"/>
        <end position="249"/>
    </location>
</feature>
<keyword evidence="11" id="KW-0865">Zymogen</keyword>
<evidence type="ECO:0000256" key="14">
    <source>
        <dbReference type="ARBA" id="ARBA00066479"/>
    </source>
</evidence>
<name>A0A0H4T3Q3_MAGGI</name>
<dbReference type="Gene3D" id="1.10.533.10">
    <property type="entry name" value="Death Domain, Fas"/>
    <property type="match status" value="2"/>
</dbReference>
<dbReference type="GO" id="GO:0005634">
    <property type="term" value="C:nucleus"/>
    <property type="evidence" value="ECO:0007669"/>
    <property type="project" value="UniProtKB-SubCell"/>
</dbReference>
<proteinExistence type="evidence at transcript level"/>
<evidence type="ECO:0000256" key="4">
    <source>
        <dbReference type="ARBA" id="ARBA00022490"/>
    </source>
</evidence>
<dbReference type="PROSITE" id="PS50208">
    <property type="entry name" value="CASPASE_P20"/>
    <property type="match status" value="1"/>
</dbReference>
<evidence type="ECO:0000256" key="11">
    <source>
        <dbReference type="ARBA" id="ARBA00023145"/>
    </source>
</evidence>
<evidence type="ECO:0000256" key="10">
    <source>
        <dbReference type="ARBA" id="ARBA00022807"/>
    </source>
</evidence>
<keyword evidence="4" id="KW-0963">Cytoplasm</keyword>
<protein>
    <recommendedName>
        <fullName evidence="15">Caspase-8</fullName>
        <ecNumber evidence="14">3.4.22.61</ecNumber>
    </recommendedName>
</protein>
<dbReference type="InterPro" id="IPR029030">
    <property type="entry name" value="Caspase-like_dom_sf"/>
</dbReference>
<comment type="catalytic activity">
    <reaction evidence="13">
        <text>Strict requirement for Asp at position P1 and has a preferred cleavage sequence of (Leu/Asp/Val)-Glu-Thr-Asp-|-(Gly/Ser/Ala).</text>
        <dbReference type="EC" id="3.4.22.61"/>
    </reaction>
</comment>
<evidence type="ECO:0000259" key="18">
    <source>
        <dbReference type="PROSITE" id="PS50168"/>
    </source>
</evidence>
<dbReference type="FunFam" id="3.40.50.1460:FF:000008">
    <property type="entry name" value="caspase-8 isoform X1"/>
    <property type="match status" value="1"/>
</dbReference>
<feature type="domain" description="Caspase family p20" evidence="20">
    <location>
        <begin position="494"/>
        <end position="625"/>
    </location>
</feature>
<keyword evidence="7" id="KW-0053">Apoptosis</keyword>
<dbReference type="PROSITE" id="PS50207">
    <property type="entry name" value="CASPASE_P10"/>
    <property type="match status" value="1"/>
</dbReference>
<evidence type="ECO:0000256" key="7">
    <source>
        <dbReference type="ARBA" id="ARBA00022703"/>
    </source>
</evidence>
<evidence type="ECO:0000259" key="20">
    <source>
        <dbReference type="PROSITE" id="PS50208"/>
    </source>
</evidence>
<evidence type="ECO:0000313" key="21">
    <source>
        <dbReference type="EMBL" id="AKP95634.1"/>
    </source>
</evidence>
<evidence type="ECO:0000259" key="19">
    <source>
        <dbReference type="PROSITE" id="PS50207"/>
    </source>
</evidence>
<dbReference type="PANTHER" id="PTHR48169:SF7">
    <property type="entry name" value="CASPASE 10"/>
    <property type="match status" value="1"/>
</dbReference>
<feature type="compositionally biased region" description="Polar residues" evidence="17">
    <location>
        <begin position="449"/>
        <end position="458"/>
    </location>
</feature>
<evidence type="ECO:0000256" key="15">
    <source>
        <dbReference type="ARBA" id="ARBA00068172"/>
    </source>
</evidence>
<keyword evidence="8" id="KW-0677">Repeat</keyword>
<sequence length="734" mass="83394">MNDIETDNTIWTDAVSEKGYDYGEFLGCVDSGLDTSDVDNLKFLLRGVLPDSKIQRAERGLDLFTELQNAGVIDIDNADLELLEECLYRIHRKDLLKKMARDTNLVEQRLKRLQADLQKKKISYMNSAKFLSPFRVLLFEIGEDIDDEEFKSVMFTLTSVVPKGQLSKMKSIFDLFLFLEKKDEMSHTKVDVLLKVLKVIDRADLIPKVNKYISLQAKENNYSQNSQPTLMEVEPPQVPPTGAQNHPPPQALGAGGGIRLASHAPLSKGILIRLADVIAKCPNWKDISPFLGLEDSSITAVINDDHLRVSLRILNMLEYWQMNVMQNDETCRVTMIGVLQKFRITEGLQILGETVEEDDHIPDPTPTNLQSMYRPPVGDIPEPIRHPAPEPLPTIQSLRPITSTSEIETQTSMMILPNSSQPVRDENEENLSVSNTEARVQPVEREPQPSENNYVQSERSTRDDRVDETLAVAMRRTHLDDEMDLPSYRMDRQPRGIAVIINNMKFFKVANDHESKEMPDRTGTDLDADKLTYIFQKLGFLVRRYDNLEDVAMYRRLVDVSLEDHSNYDCFVCCILSHGVLQNIYGTNGRLVRISELTGIFRSRKCTGLAGKPKLFFIQACQGREKQMGIDIEMDSDIEADNGRNSEMIPDEADFVLGCATVPGYVSYRSRSQGSWFVNKLVEMLDKFAYRYDLLSILVKVNEEVGRANARLEGGVFKQIPAPLVTLRKKLFFK</sequence>
<dbReference type="InterPro" id="IPR015917">
    <property type="entry name" value="Pept_C14A"/>
</dbReference>
<dbReference type="GO" id="GO:0042981">
    <property type="term" value="P:regulation of apoptotic process"/>
    <property type="evidence" value="ECO:0007669"/>
    <property type="project" value="InterPro"/>
</dbReference>
<evidence type="ECO:0000256" key="12">
    <source>
        <dbReference type="ARBA" id="ARBA00023242"/>
    </source>
</evidence>
<evidence type="ECO:0000256" key="16">
    <source>
        <dbReference type="RuleBase" id="RU003971"/>
    </source>
</evidence>
<dbReference type="GO" id="GO:0006508">
    <property type="term" value="P:proteolysis"/>
    <property type="evidence" value="ECO:0007669"/>
    <property type="project" value="UniProtKB-KW"/>
</dbReference>
<dbReference type="GO" id="GO:0005737">
    <property type="term" value="C:cytoplasm"/>
    <property type="evidence" value="ECO:0007669"/>
    <property type="project" value="UniProtKB-SubCell"/>
</dbReference>
<dbReference type="CDD" id="cd08792">
    <property type="entry name" value="DED_Caspase_8_10_r1"/>
    <property type="match status" value="1"/>
</dbReference>
<dbReference type="PROSITE" id="PS50168">
    <property type="entry name" value="DED"/>
    <property type="match status" value="2"/>
</dbReference>
<dbReference type="Pfam" id="PF01335">
    <property type="entry name" value="DED"/>
    <property type="match status" value="2"/>
</dbReference>
<dbReference type="CDD" id="cd00032">
    <property type="entry name" value="CASc"/>
    <property type="match status" value="1"/>
</dbReference>
<dbReference type="EMBL" id="KR018807">
    <property type="protein sequence ID" value="AKP95634.1"/>
    <property type="molecule type" value="mRNA"/>
</dbReference>
<dbReference type="Gene3D" id="3.40.50.1460">
    <property type="match status" value="1"/>
</dbReference>
<feature type="domain" description="DED" evidence="18">
    <location>
        <begin position="21"/>
        <end position="101"/>
    </location>
</feature>
<evidence type="ECO:0000256" key="5">
    <source>
        <dbReference type="ARBA" id="ARBA00022553"/>
    </source>
</evidence>
<feature type="domain" description="DED" evidence="18">
    <location>
        <begin position="133"/>
        <end position="211"/>
    </location>
</feature>
<keyword evidence="12" id="KW-0539">Nucleus</keyword>
<dbReference type="CDD" id="cd08334">
    <property type="entry name" value="DED_Caspase_8_10_r2"/>
    <property type="match status" value="1"/>
</dbReference>
<dbReference type="InterPro" id="IPR033139">
    <property type="entry name" value="Caspase_cys_AS"/>
</dbReference>
<dbReference type="InterPro" id="IPR011029">
    <property type="entry name" value="DEATH-like_dom_sf"/>
</dbReference>
<dbReference type="GO" id="GO:0032991">
    <property type="term" value="C:protein-containing complex"/>
    <property type="evidence" value="ECO:0007669"/>
    <property type="project" value="UniProtKB-ARBA"/>
</dbReference>
<dbReference type="InterPro" id="IPR016129">
    <property type="entry name" value="Caspase_his_AS"/>
</dbReference>
<dbReference type="SMART" id="SM00031">
    <property type="entry name" value="DED"/>
    <property type="match status" value="2"/>
</dbReference>
<evidence type="ECO:0000256" key="9">
    <source>
        <dbReference type="ARBA" id="ARBA00022801"/>
    </source>
</evidence>
<dbReference type="PROSITE" id="PS01121">
    <property type="entry name" value="CASPASE_HIS"/>
    <property type="match status" value="1"/>
</dbReference>
<dbReference type="InterPro" id="IPR002138">
    <property type="entry name" value="Pept_C14_p10"/>
</dbReference>
<evidence type="ECO:0000256" key="2">
    <source>
        <dbReference type="ARBA" id="ARBA00004496"/>
    </source>
</evidence>
<dbReference type="AlphaFoldDB" id="A0A0H4T3Q3"/>
<dbReference type="InterPro" id="IPR001875">
    <property type="entry name" value="DED_dom"/>
</dbReference>
<dbReference type="PROSITE" id="PS01122">
    <property type="entry name" value="CASPASE_CYS"/>
    <property type="match status" value="1"/>
</dbReference>
<keyword evidence="6" id="KW-0645">Protease</keyword>
<dbReference type="GO" id="GO:0005886">
    <property type="term" value="C:plasma membrane"/>
    <property type="evidence" value="ECO:0007669"/>
    <property type="project" value="UniProtKB-ARBA"/>
</dbReference>
<evidence type="ECO:0000256" key="13">
    <source>
        <dbReference type="ARBA" id="ARBA00051626"/>
    </source>
</evidence>
<comment type="similarity">
    <text evidence="3 16">Belongs to the peptidase C14A family.</text>
</comment>
<dbReference type="GO" id="GO:0006915">
    <property type="term" value="P:apoptotic process"/>
    <property type="evidence" value="ECO:0007669"/>
    <property type="project" value="UniProtKB-KW"/>
</dbReference>
<dbReference type="SUPFAM" id="SSF52129">
    <property type="entry name" value="Caspase-like"/>
    <property type="match status" value="1"/>
</dbReference>
<organism evidence="21">
    <name type="scientific">Magallana gigas</name>
    <name type="common">Pacific oyster</name>
    <name type="synonym">Crassostrea gigas</name>
    <dbReference type="NCBI Taxonomy" id="29159"/>
    <lineage>
        <taxon>Eukaryota</taxon>
        <taxon>Metazoa</taxon>
        <taxon>Spiralia</taxon>
        <taxon>Lophotrochozoa</taxon>
        <taxon>Mollusca</taxon>
        <taxon>Bivalvia</taxon>
        <taxon>Autobranchia</taxon>
        <taxon>Pteriomorphia</taxon>
        <taxon>Ostreida</taxon>
        <taxon>Ostreoidea</taxon>
        <taxon>Ostreidae</taxon>
        <taxon>Magallana</taxon>
    </lineage>
</organism>